<reference evidence="2 3" key="1">
    <citation type="submission" date="2021-11" db="EMBL/GenBank/DDBJ databases">
        <title>Black yeast isolated from Biological Soil Crust.</title>
        <authorList>
            <person name="Kurbessoian T."/>
        </authorList>
    </citation>
    <scope>NUCLEOTIDE SEQUENCE [LARGE SCALE GENOMIC DNA]</scope>
    <source>
        <strain evidence="2 3">CCFEE 5522</strain>
    </source>
</reference>
<dbReference type="AlphaFoldDB" id="A0AAV9JQU9"/>
<feature type="compositionally biased region" description="Basic and acidic residues" evidence="1">
    <location>
        <begin position="29"/>
        <end position="52"/>
    </location>
</feature>
<accession>A0AAV9JQU9</accession>
<feature type="compositionally biased region" description="Polar residues" evidence="1">
    <location>
        <begin position="301"/>
        <end position="317"/>
    </location>
</feature>
<dbReference type="Proteomes" id="UP001324427">
    <property type="component" value="Unassembled WGS sequence"/>
</dbReference>
<feature type="compositionally biased region" description="Low complexity" evidence="1">
    <location>
        <begin position="18"/>
        <end position="28"/>
    </location>
</feature>
<proteinExistence type="predicted"/>
<feature type="compositionally biased region" description="Basic and acidic residues" evidence="1">
    <location>
        <begin position="1"/>
        <end position="14"/>
    </location>
</feature>
<feature type="compositionally biased region" description="Basic and acidic residues" evidence="1">
    <location>
        <begin position="228"/>
        <end position="247"/>
    </location>
</feature>
<keyword evidence="3" id="KW-1185">Reference proteome</keyword>
<feature type="compositionally biased region" description="Acidic residues" evidence="1">
    <location>
        <begin position="267"/>
        <end position="280"/>
    </location>
</feature>
<organism evidence="2 3">
    <name type="scientific">Oleoguttula mirabilis</name>
    <dbReference type="NCBI Taxonomy" id="1507867"/>
    <lineage>
        <taxon>Eukaryota</taxon>
        <taxon>Fungi</taxon>
        <taxon>Dikarya</taxon>
        <taxon>Ascomycota</taxon>
        <taxon>Pezizomycotina</taxon>
        <taxon>Dothideomycetes</taxon>
        <taxon>Dothideomycetidae</taxon>
        <taxon>Mycosphaerellales</taxon>
        <taxon>Teratosphaeriaceae</taxon>
        <taxon>Oleoguttula</taxon>
    </lineage>
</organism>
<comment type="caution">
    <text evidence="2">The sequence shown here is derived from an EMBL/GenBank/DDBJ whole genome shotgun (WGS) entry which is preliminary data.</text>
</comment>
<dbReference type="EMBL" id="JAVFHQ010000009">
    <property type="protein sequence ID" value="KAK4547997.1"/>
    <property type="molecule type" value="Genomic_DNA"/>
</dbReference>
<feature type="region of interest" description="Disordered" evidence="1">
    <location>
        <begin position="228"/>
        <end position="365"/>
    </location>
</feature>
<evidence type="ECO:0000313" key="2">
    <source>
        <dbReference type="EMBL" id="KAK4547997.1"/>
    </source>
</evidence>
<sequence>MFGKKASSEEHAADDVGSADSKAASISSDKGDAPDEEQKKDGEEQAKEEKPAKPSWWRSALSNLDITSLMNTAQTTMNDPDIKAALAKSGPQGQQPDTEQLLKALAAQQNATGLLQKAQNIKDKAIKCLDPKERQRMIQEAYDKEVEANGQSKFARRLQSGAWQGGAGGAGAGVAVGTGLGTVVGALVGGVASLPTTALGGLIGVGVGGIHGSFVKLDQTKAKAVQAREKAKGKSDKEIEEAVKAEAVEEATEEEIEAARRAADGGEGTEETEATLDVEDLPQTPPETAPEASGAAIVQPEQGSAKRNLQRQQSGATSKPEPASPGAKRDPNKPRKKPRKLEVRSASKPSSGIKAGKENQPSQAA</sequence>
<name>A0AAV9JQU9_9PEZI</name>
<gene>
    <name evidence="2" type="ORF">LTR36_010717</name>
</gene>
<evidence type="ECO:0000313" key="3">
    <source>
        <dbReference type="Proteomes" id="UP001324427"/>
    </source>
</evidence>
<protein>
    <recommendedName>
        <fullName evidence="4">Glycine zipper domain-containing protein</fullName>
    </recommendedName>
</protein>
<evidence type="ECO:0000256" key="1">
    <source>
        <dbReference type="SAM" id="MobiDB-lite"/>
    </source>
</evidence>
<feature type="region of interest" description="Disordered" evidence="1">
    <location>
        <begin position="1"/>
        <end position="58"/>
    </location>
</feature>
<evidence type="ECO:0008006" key="4">
    <source>
        <dbReference type="Google" id="ProtNLM"/>
    </source>
</evidence>